<evidence type="ECO:0000313" key="3">
    <source>
        <dbReference type="EMBL" id="CEM33996.1"/>
    </source>
</evidence>
<dbReference type="InParanoid" id="A0A0G4GTC6"/>
<organism evidence="3 4">
    <name type="scientific">Vitrella brassicaformis (strain CCMP3155)</name>
    <dbReference type="NCBI Taxonomy" id="1169540"/>
    <lineage>
        <taxon>Eukaryota</taxon>
        <taxon>Sar</taxon>
        <taxon>Alveolata</taxon>
        <taxon>Colpodellida</taxon>
        <taxon>Vitrellaceae</taxon>
        <taxon>Vitrella</taxon>
    </lineage>
</organism>
<proteinExistence type="predicted"/>
<dbReference type="Pfam" id="PF07534">
    <property type="entry name" value="TLD"/>
    <property type="match status" value="1"/>
</dbReference>
<dbReference type="OrthoDB" id="26679at2759"/>
<dbReference type="EMBL" id="CDMY01000802">
    <property type="protein sequence ID" value="CEM33996.1"/>
    <property type="molecule type" value="Genomic_DNA"/>
</dbReference>
<accession>A0A0G4GTC6</accession>
<dbReference type="VEuPathDB" id="CryptoDB:Vbra_10249"/>
<feature type="signal peptide" evidence="1">
    <location>
        <begin position="1"/>
        <end position="24"/>
    </location>
</feature>
<evidence type="ECO:0000313" key="4">
    <source>
        <dbReference type="Proteomes" id="UP000041254"/>
    </source>
</evidence>
<evidence type="ECO:0000259" key="2">
    <source>
        <dbReference type="Pfam" id="PF07534"/>
    </source>
</evidence>
<gene>
    <name evidence="3" type="ORF">Vbra_10249</name>
</gene>
<dbReference type="Proteomes" id="UP000041254">
    <property type="component" value="Unassembled WGS sequence"/>
</dbReference>
<dbReference type="AlphaFoldDB" id="A0A0G4GTC6"/>
<keyword evidence="1" id="KW-0732">Signal</keyword>
<feature type="chain" id="PRO_5005190637" description="TLDc domain-containing protein" evidence="1">
    <location>
        <begin position="25"/>
        <end position="227"/>
    </location>
</feature>
<evidence type="ECO:0000256" key="1">
    <source>
        <dbReference type="SAM" id="SignalP"/>
    </source>
</evidence>
<reference evidence="3 4" key="1">
    <citation type="submission" date="2014-11" db="EMBL/GenBank/DDBJ databases">
        <authorList>
            <person name="Zhu J."/>
            <person name="Qi W."/>
            <person name="Song R."/>
        </authorList>
    </citation>
    <scope>NUCLEOTIDE SEQUENCE [LARGE SCALE GENOMIC DNA]</scope>
</reference>
<dbReference type="PhylomeDB" id="A0A0G4GTC6"/>
<feature type="domain" description="TLDc" evidence="2">
    <location>
        <begin position="45"/>
        <end position="148"/>
    </location>
</feature>
<protein>
    <recommendedName>
        <fullName evidence="2">TLDc domain-containing protein</fullName>
    </recommendedName>
</protein>
<keyword evidence="4" id="KW-1185">Reference proteome</keyword>
<name>A0A0G4GTC6_VITBC</name>
<sequence>MATRRSAVLLLITVVLTAAGRVVGQVHLRGLQGLPDGTSLSAFEYEGLVRLLKGNDTTRLTSLYRTSVHGTTYDDLLDRVGDAKPLVFVVRNGEYVFGAVISEGIRLPDSSTGYVMYPCKVWWFSLAGHFEKPIKINLYGQEQIVYAAGREGHIDGANVRIGGRMWLGWSGLGPGRPADDIRSCRQYTTGRNVPSGYTGEREEDEDALLGGSKDFMAEEIEVLHWVQ</sequence>
<dbReference type="InterPro" id="IPR006571">
    <property type="entry name" value="TLDc_dom"/>
</dbReference>